<dbReference type="Proteomes" id="UP001445076">
    <property type="component" value="Unassembled WGS sequence"/>
</dbReference>
<dbReference type="AlphaFoldDB" id="A0AAW0X7Q9"/>
<name>A0AAW0X7Q9_CHEQU</name>
<organism evidence="1 2">
    <name type="scientific">Cherax quadricarinatus</name>
    <name type="common">Australian red claw crayfish</name>
    <dbReference type="NCBI Taxonomy" id="27406"/>
    <lineage>
        <taxon>Eukaryota</taxon>
        <taxon>Metazoa</taxon>
        <taxon>Ecdysozoa</taxon>
        <taxon>Arthropoda</taxon>
        <taxon>Crustacea</taxon>
        <taxon>Multicrustacea</taxon>
        <taxon>Malacostraca</taxon>
        <taxon>Eumalacostraca</taxon>
        <taxon>Eucarida</taxon>
        <taxon>Decapoda</taxon>
        <taxon>Pleocyemata</taxon>
        <taxon>Astacidea</taxon>
        <taxon>Parastacoidea</taxon>
        <taxon>Parastacidae</taxon>
        <taxon>Cherax</taxon>
    </lineage>
</organism>
<proteinExistence type="predicted"/>
<gene>
    <name evidence="1" type="ORF">OTU49_003501</name>
</gene>
<evidence type="ECO:0000313" key="2">
    <source>
        <dbReference type="Proteomes" id="UP001445076"/>
    </source>
</evidence>
<comment type="caution">
    <text evidence="1">The sequence shown here is derived from an EMBL/GenBank/DDBJ whole genome shotgun (WGS) entry which is preliminary data.</text>
</comment>
<sequence length="104" mass="12183">YIIFPVNGEKWLTETFQSLWMYKLPLPVEEFPGYSTLTPCLRLAKFYNVLVVSTFGIDSKSLVALKNLFQPFIPFSRNVSISSSHKLFFPYSIYIYIYINYTCI</sequence>
<accession>A0AAW0X7Q9</accession>
<evidence type="ECO:0000313" key="1">
    <source>
        <dbReference type="EMBL" id="KAK8739145.1"/>
    </source>
</evidence>
<reference evidence="1 2" key="1">
    <citation type="journal article" date="2024" name="BMC Genomics">
        <title>Genome assembly of redclaw crayfish (Cherax quadricarinatus) provides insights into its immune adaptation and hypoxia tolerance.</title>
        <authorList>
            <person name="Liu Z."/>
            <person name="Zheng J."/>
            <person name="Li H."/>
            <person name="Fang K."/>
            <person name="Wang S."/>
            <person name="He J."/>
            <person name="Zhou D."/>
            <person name="Weng S."/>
            <person name="Chi M."/>
            <person name="Gu Z."/>
            <person name="He J."/>
            <person name="Li F."/>
            <person name="Wang M."/>
        </authorList>
    </citation>
    <scope>NUCLEOTIDE SEQUENCE [LARGE SCALE GENOMIC DNA]</scope>
    <source>
        <strain evidence="1">ZL_2023a</strain>
    </source>
</reference>
<protein>
    <submittedName>
        <fullName evidence="1">Uncharacterized protein</fullName>
    </submittedName>
</protein>
<feature type="non-terminal residue" evidence="1">
    <location>
        <position position="1"/>
    </location>
</feature>
<keyword evidence="2" id="KW-1185">Reference proteome</keyword>
<dbReference type="EMBL" id="JARKIK010000037">
    <property type="protein sequence ID" value="KAK8739145.1"/>
    <property type="molecule type" value="Genomic_DNA"/>
</dbReference>